<keyword evidence="2" id="KW-1185">Reference proteome</keyword>
<gene>
    <name evidence="1" type="ORF">GC105_05840</name>
</gene>
<organism evidence="1 2">
    <name type="scientific">Alkalibaculum sporogenes</name>
    <dbReference type="NCBI Taxonomy" id="2655001"/>
    <lineage>
        <taxon>Bacteria</taxon>
        <taxon>Bacillati</taxon>
        <taxon>Bacillota</taxon>
        <taxon>Clostridia</taxon>
        <taxon>Eubacteriales</taxon>
        <taxon>Eubacteriaceae</taxon>
        <taxon>Alkalibaculum</taxon>
    </lineage>
</organism>
<dbReference type="InterPro" id="IPR005370">
    <property type="entry name" value="UPF0180"/>
</dbReference>
<sequence>MEVLLLILAIDKSHKNISEELIKKGYHITSPDSKEKVDAVLYHSGYEKGILENINNSSLMNSANTSGVLLIDIKNKNAKDVDEILKKRLYSPLF</sequence>
<evidence type="ECO:0000313" key="2">
    <source>
        <dbReference type="Proteomes" id="UP000440004"/>
    </source>
</evidence>
<evidence type="ECO:0008006" key="3">
    <source>
        <dbReference type="Google" id="ProtNLM"/>
    </source>
</evidence>
<dbReference type="Pfam" id="PF03698">
    <property type="entry name" value="UPF0180"/>
    <property type="match status" value="1"/>
</dbReference>
<dbReference type="AlphaFoldDB" id="A0A6A7K7A0"/>
<dbReference type="EMBL" id="WHNX01000007">
    <property type="protein sequence ID" value="MPW25304.1"/>
    <property type="molecule type" value="Genomic_DNA"/>
</dbReference>
<proteinExistence type="predicted"/>
<evidence type="ECO:0000313" key="1">
    <source>
        <dbReference type="EMBL" id="MPW25304.1"/>
    </source>
</evidence>
<comment type="caution">
    <text evidence="1">The sequence shown here is derived from an EMBL/GenBank/DDBJ whole genome shotgun (WGS) entry which is preliminary data.</text>
</comment>
<protein>
    <recommendedName>
        <fullName evidence="3">YkuS family protein</fullName>
    </recommendedName>
</protein>
<reference evidence="1 2" key="1">
    <citation type="submission" date="2019-10" db="EMBL/GenBank/DDBJ databases">
        <title>Alkalibaculum tamaniensis sp.nov., a new alkaliphilic acetogen, isolated on methoxylated aromatics from a mud volcano.</title>
        <authorList>
            <person name="Khomyakova M.A."/>
            <person name="Merkel A.Y."/>
            <person name="Bonch-Osmolovskaya E.A."/>
            <person name="Slobodkin A.I."/>
        </authorList>
    </citation>
    <scope>NUCLEOTIDE SEQUENCE [LARGE SCALE GENOMIC DNA]</scope>
    <source>
        <strain evidence="1 2">M08DMB</strain>
    </source>
</reference>
<dbReference type="Proteomes" id="UP000440004">
    <property type="component" value="Unassembled WGS sequence"/>
</dbReference>
<name>A0A6A7K7A0_9FIRM</name>
<accession>A0A6A7K7A0</accession>